<feature type="compositionally biased region" description="Basic and acidic residues" evidence="4">
    <location>
        <begin position="502"/>
        <end position="515"/>
    </location>
</feature>
<feature type="region of interest" description="Disordered" evidence="4">
    <location>
        <begin position="542"/>
        <end position="590"/>
    </location>
</feature>
<accession>A0A9P3HHL7</accession>
<feature type="compositionally biased region" description="Basic residues" evidence="4">
    <location>
        <begin position="843"/>
        <end position="852"/>
    </location>
</feature>
<dbReference type="InterPro" id="IPR001279">
    <property type="entry name" value="Metallo-B-lactamas"/>
</dbReference>
<feature type="region of interest" description="Disordered" evidence="4">
    <location>
        <begin position="708"/>
        <end position="766"/>
    </location>
</feature>
<dbReference type="GO" id="GO:0006303">
    <property type="term" value="P:double-strand break repair via nonhomologous end joining"/>
    <property type="evidence" value="ECO:0007669"/>
    <property type="project" value="TreeGrafter"/>
</dbReference>
<dbReference type="EMBL" id="BQFW01000012">
    <property type="protein sequence ID" value="GJJ76767.1"/>
    <property type="molecule type" value="Genomic_DNA"/>
</dbReference>
<dbReference type="GO" id="GO:0003684">
    <property type="term" value="F:damaged DNA binding"/>
    <property type="evidence" value="ECO:0007669"/>
    <property type="project" value="TreeGrafter"/>
</dbReference>
<dbReference type="PANTHER" id="PTHR23240:SF8">
    <property type="entry name" value="PROTEIN ARTEMIS"/>
    <property type="match status" value="1"/>
</dbReference>
<sequence>MSTFDGLIREFPSVAIDNFRIRAGVSTYLLSHVHSDHLAGLASKSWDAPIFCSAITATWLPLLASRSSQENFESGRTKVMQRRYAHLAPFLRPLSTETAHYLELGNGRRVRCILIPAHHCPGAVMFLLQDDCSCILYTGDARNETVDLMGLGSMSIFSTSALRIDRLYLDTTCCHPGLYNFPSRELVVADLITFITHRARLAHYYIDAWTFGYEEIWIGLSKAFNTKIHVSPYLYELYTAIDDMIHPRILPHLTLEGTYARFHSCRLGSSCGYGGAGGSAHTTARELIRIQPNVSWFSEKLQKERQQDSVFAKGHTVMRGKAYTIKERLPPSISKRDDLCYYINFACHASLSELEQLVKLTKPRMLFPCVLHRDSISKTYFRSNQEIVDLLAKHMPPDRCLVTGREEYEEYRRPQLVDGVTTDFQSFHQVKGYNLLDMNDQVMGIQPLQDATSTPAAASESNDNKSRRSSPSPILSPRSTHLRHKLKKLKRQLRNTASLEEEGGHGSQGEKNREGGDEDSSMDEGPLTFDLEEMERKRKWWLQTEERGKSTTQEDTTLGDETDPQSSAGLQTGDGRPGHVQSSVENSRQMNTLDLTAELLKGDDTKKTSLTSDAVDPVLELSTLELETDMLLPETEPELEPIRCRTAMSPGLAPATRDSAEKPAPTPSLNQGYLSSSPDPIFSSLSDSNPFPQHYSSISQAVSTFKSLPGSLQREQESLPTQQPCDVLSNPFMDQRDMKDEERPHSLVSTATSAPLQQPAQEGSQPTVTVIVLSSDEGSLLSSLESSTMEIPDSPPKAFLSSNASLNYHIFASGGHDDDGKNSLPLSITTGGVALGESPSKSRTYRFSHHTKPVAQPQFDPPIRNTLTHSSSSGPLPLQDQTRPYETISSFTALSSPGNIFTHLACSPPKKSLWKSRSSRTPLERAATSDSRLETSRRPPHFPVGIQPKRAQTSHILTAKRDMSSIGGGSGQNDHQGKEVILIESSDEDNDSAKDNGVVSLAVATVPENYGSQKHERSCGLVTKSTSPEPMDSQDENWLQFG</sequence>
<feature type="region of interest" description="Disordered" evidence="4">
    <location>
        <begin position="832"/>
        <end position="882"/>
    </location>
</feature>
<dbReference type="Gene3D" id="3.40.50.12650">
    <property type="match status" value="1"/>
</dbReference>
<feature type="region of interest" description="Disordered" evidence="4">
    <location>
        <begin position="1010"/>
        <end position="1042"/>
    </location>
</feature>
<feature type="region of interest" description="Disordered" evidence="4">
    <location>
        <begin position="449"/>
        <end position="485"/>
    </location>
</feature>
<feature type="compositionally biased region" description="Low complexity" evidence="4">
    <location>
        <begin position="674"/>
        <end position="688"/>
    </location>
</feature>
<dbReference type="AlphaFoldDB" id="A0A9P3HHL7"/>
<evidence type="ECO:0000256" key="1">
    <source>
        <dbReference type="ARBA" id="ARBA00022722"/>
    </source>
</evidence>
<keyword evidence="1" id="KW-0540">Nuclease</keyword>
<feature type="compositionally biased region" description="Low complexity" evidence="4">
    <location>
        <begin position="469"/>
        <end position="479"/>
    </location>
</feature>
<dbReference type="Proteomes" id="UP000827284">
    <property type="component" value="Unassembled WGS sequence"/>
</dbReference>
<evidence type="ECO:0000256" key="3">
    <source>
        <dbReference type="ARBA" id="ARBA00022839"/>
    </source>
</evidence>
<feature type="compositionally biased region" description="Polar residues" evidence="4">
    <location>
        <begin position="449"/>
        <end position="461"/>
    </location>
</feature>
<feature type="compositionally biased region" description="Polar residues" evidence="4">
    <location>
        <begin position="580"/>
        <end position="590"/>
    </location>
</feature>
<feature type="compositionally biased region" description="Polar residues" evidence="4">
    <location>
        <begin position="747"/>
        <end position="766"/>
    </location>
</feature>
<feature type="compositionally biased region" description="Polar residues" evidence="4">
    <location>
        <begin position="865"/>
        <end position="882"/>
    </location>
</feature>
<evidence type="ECO:0000259" key="5">
    <source>
        <dbReference type="SMART" id="SM00849"/>
    </source>
</evidence>
<dbReference type="GO" id="GO:0000723">
    <property type="term" value="P:telomere maintenance"/>
    <property type="evidence" value="ECO:0007669"/>
    <property type="project" value="TreeGrafter"/>
</dbReference>
<reference evidence="6" key="2">
    <citation type="journal article" date="2022" name="Microbiol. Resour. Announc.">
        <title>Whole-Genome Sequence of Entomortierella parvispora E1425, a Mucoromycotan Fungus Associated with Burkholderiaceae-Related Endosymbiotic Bacteria.</title>
        <authorList>
            <person name="Herlambang A."/>
            <person name="Guo Y."/>
            <person name="Takashima Y."/>
            <person name="Narisawa K."/>
            <person name="Ohta H."/>
            <person name="Nishizawa T."/>
        </authorList>
    </citation>
    <scope>NUCLEOTIDE SEQUENCE</scope>
    <source>
        <strain evidence="6">E1425</strain>
    </source>
</reference>
<dbReference type="GO" id="GO:0036297">
    <property type="term" value="P:interstrand cross-link repair"/>
    <property type="evidence" value="ECO:0007669"/>
    <property type="project" value="TreeGrafter"/>
</dbReference>
<feature type="region of interest" description="Disordered" evidence="4">
    <location>
        <begin position="909"/>
        <end position="946"/>
    </location>
</feature>
<evidence type="ECO:0000313" key="6">
    <source>
        <dbReference type="EMBL" id="GJJ76767.1"/>
    </source>
</evidence>
<keyword evidence="7" id="KW-1185">Reference proteome</keyword>
<keyword evidence="3" id="KW-0269">Exonuclease</keyword>
<keyword evidence="2" id="KW-0378">Hydrolase</keyword>
<evidence type="ECO:0000313" key="7">
    <source>
        <dbReference type="Proteomes" id="UP000827284"/>
    </source>
</evidence>
<feature type="region of interest" description="Disordered" evidence="4">
    <location>
        <begin position="497"/>
        <end position="525"/>
    </location>
</feature>
<organism evidence="6 7">
    <name type="scientific">Entomortierella parvispora</name>
    <dbReference type="NCBI Taxonomy" id="205924"/>
    <lineage>
        <taxon>Eukaryota</taxon>
        <taxon>Fungi</taxon>
        <taxon>Fungi incertae sedis</taxon>
        <taxon>Mucoromycota</taxon>
        <taxon>Mortierellomycotina</taxon>
        <taxon>Mortierellomycetes</taxon>
        <taxon>Mortierellales</taxon>
        <taxon>Mortierellaceae</taxon>
        <taxon>Entomortierella</taxon>
    </lineage>
</organism>
<evidence type="ECO:0000256" key="2">
    <source>
        <dbReference type="ARBA" id="ARBA00022801"/>
    </source>
</evidence>
<evidence type="ECO:0000256" key="4">
    <source>
        <dbReference type="SAM" id="MobiDB-lite"/>
    </source>
</evidence>
<dbReference type="SUPFAM" id="SSF56281">
    <property type="entry name" value="Metallo-hydrolase/oxidoreductase"/>
    <property type="match status" value="1"/>
</dbReference>
<protein>
    <submittedName>
        <fullName evidence="6">DNA cross-link repair 1C protein</fullName>
    </submittedName>
</protein>
<proteinExistence type="predicted"/>
<feature type="compositionally biased region" description="Basic and acidic residues" evidence="4">
    <location>
        <begin position="734"/>
        <end position="745"/>
    </location>
</feature>
<dbReference type="Gene3D" id="3.60.15.10">
    <property type="entry name" value="Ribonuclease Z/Hydroxyacylglutathione hydrolase-like"/>
    <property type="match status" value="1"/>
</dbReference>
<reference evidence="6" key="1">
    <citation type="submission" date="2021-11" db="EMBL/GenBank/DDBJ databases">
        <authorList>
            <person name="Herlambang A."/>
            <person name="Guo Y."/>
            <person name="Takashima Y."/>
            <person name="Nishizawa T."/>
        </authorList>
    </citation>
    <scope>NUCLEOTIDE SEQUENCE</scope>
    <source>
        <strain evidence="6">E1425</strain>
    </source>
</reference>
<name>A0A9P3HHL7_9FUNG</name>
<gene>
    <name evidence="6" type="ORF">EMPS_09126</name>
</gene>
<dbReference type="OrthoDB" id="5561659at2759"/>
<comment type="caution">
    <text evidence="6">The sequence shown here is derived from an EMBL/GenBank/DDBJ whole genome shotgun (WGS) entry which is preliminary data.</text>
</comment>
<dbReference type="GO" id="GO:0035312">
    <property type="term" value="F:5'-3' DNA exonuclease activity"/>
    <property type="evidence" value="ECO:0007669"/>
    <property type="project" value="TreeGrafter"/>
</dbReference>
<feature type="domain" description="Metallo-beta-lactamase" evidence="5">
    <location>
        <begin position="2"/>
        <end position="178"/>
    </location>
</feature>
<dbReference type="PANTHER" id="PTHR23240">
    <property type="entry name" value="DNA CROSS-LINK REPAIR PROTEIN PSO2/SNM1-RELATED"/>
    <property type="match status" value="1"/>
</dbReference>
<dbReference type="SMART" id="SM00849">
    <property type="entry name" value="Lactamase_B"/>
    <property type="match status" value="1"/>
</dbReference>
<feature type="region of interest" description="Disordered" evidence="4">
    <location>
        <begin position="649"/>
        <end position="688"/>
    </location>
</feature>
<dbReference type="InterPro" id="IPR036866">
    <property type="entry name" value="RibonucZ/Hydroxyglut_hydro"/>
</dbReference>